<reference evidence="1 2" key="1">
    <citation type="submission" date="2016-10" db="EMBL/GenBank/DDBJ databases">
        <authorList>
            <person name="de Groot N.N."/>
        </authorList>
    </citation>
    <scope>NUCLEOTIDE SEQUENCE [LARGE SCALE GENOMIC DNA]</scope>
    <source>
        <strain evidence="1 2">MAR_2009_71</strain>
    </source>
</reference>
<dbReference type="PROSITE" id="PS51257">
    <property type="entry name" value="PROKAR_LIPOPROTEIN"/>
    <property type="match status" value="1"/>
</dbReference>
<dbReference type="RefSeq" id="WP_074673568.1">
    <property type="nucleotide sequence ID" value="NZ_FNTB01000001.1"/>
</dbReference>
<organism evidence="1 2">
    <name type="scientific">Maribacter dokdonensis</name>
    <dbReference type="NCBI Taxonomy" id="320912"/>
    <lineage>
        <taxon>Bacteria</taxon>
        <taxon>Pseudomonadati</taxon>
        <taxon>Bacteroidota</taxon>
        <taxon>Flavobacteriia</taxon>
        <taxon>Flavobacteriales</taxon>
        <taxon>Flavobacteriaceae</taxon>
        <taxon>Maribacter</taxon>
    </lineage>
</organism>
<dbReference type="OrthoDB" id="1119476at2"/>
<evidence type="ECO:0000313" key="2">
    <source>
        <dbReference type="Proteomes" id="UP000183038"/>
    </source>
</evidence>
<protein>
    <submittedName>
        <fullName evidence="1">Uncharacterized protein</fullName>
    </submittedName>
</protein>
<sequence>MRILKLKLVLFLIIFQSCNDDNCGVCFTPPQGFSFEIVDKTSGENLFTNGTFNSNEITITDNLNNDEPIDFSFISENDINIIHINSIGWETETVNFKIRVADNHIFDFYVDAERKIEDCCSYTDYNEIMVLNSEFELNTESGTYVIFTE</sequence>
<accession>A0A1H4RA79</accession>
<proteinExistence type="predicted"/>
<gene>
    <name evidence="1" type="ORF">SAMN05192540_2804</name>
</gene>
<name>A0A1H4RA79_9FLAO</name>
<dbReference type="EMBL" id="FNTB01000001">
    <property type="protein sequence ID" value="SEC28654.1"/>
    <property type="molecule type" value="Genomic_DNA"/>
</dbReference>
<dbReference type="AlphaFoldDB" id="A0A1H4RA79"/>
<evidence type="ECO:0000313" key="1">
    <source>
        <dbReference type="EMBL" id="SEC28654.1"/>
    </source>
</evidence>
<dbReference type="Proteomes" id="UP000183038">
    <property type="component" value="Unassembled WGS sequence"/>
</dbReference>